<keyword evidence="3" id="KW-1185">Reference proteome</keyword>
<keyword evidence="1" id="KW-0812">Transmembrane</keyword>
<accession>A0A1B3XTQ9</accession>
<dbReference type="Proteomes" id="UP000077926">
    <property type="component" value="Chromosome"/>
</dbReference>
<gene>
    <name evidence="2" type="ORF">ABE28_019745</name>
</gene>
<dbReference type="KEGG" id="bmur:ABE28_019745"/>
<organism evidence="2 3">
    <name type="scientific">Peribacillus muralis</name>
    <dbReference type="NCBI Taxonomy" id="264697"/>
    <lineage>
        <taxon>Bacteria</taxon>
        <taxon>Bacillati</taxon>
        <taxon>Bacillota</taxon>
        <taxon>Bacilli</taxon>
        <taxon>Bacillales</taxon>
        <taxon>Bacillaceae</taxon>
        <taxon>Peribacillus</taxon>
    </lineage>
</organism>
<keyword evidence="1" id="KW-1133">Transmembrane helix</keyword>
<proteinExistence type="predicted"/>
<feature type="transmembrane region" description="Helical" evidence="1">
    <location>
        <begin position="7"/>
        <end position="27"/>
    </location>
</feature>
<name>A0A1B3XTQ9_9BACI</name>
<evidence type="ECO:0000313" key="2">
    <source>
        <dbReference type="EMBL" id="AOH56607.1"/>
    </source>
</evidence>
<dbReference type="EMBL" id="CP017080">
    <property type="protein sequence ID" value="AOH56607.1"/>
    <property type="molecule type" value="Genomic_DNA"/>
</dbReference>
<reference evidence="2 3" key="1">
    <citation type="submission" date="2016-08" db="EMBL/GenBank/DDBJ databases">
        <title>Complete genome sequence of Bacillus muralis G25-68, a strain with toxicity to nematodes.</title>
        <authorList>
            <person name="Zheng Z."/>
        </authorList>
    </citation>
    <scope>NUCLEOTIDE SEQUENCE [LARGE SCALE GENOMIC DNA]</scope>
    <source>
        <strain evidence="2 3">G25-68</strain>
    </source>
</reference>
<feature type="transmembrane region" description="Helical" evidence="1">
    <location>
        <begin position="33"/>
        <end position="55"/>
    </location>
</feature>
<dbReference type="RefSeq" id="WP_064465574.1">
    <property type="nucleotide sequence ID" value="NZ_CP017080.1"/>
</dbReference>
<protein>
    <submittedName>
        <fullName evidence="2">Uncharacterized protein</fullName>
    </submittedName>
</protein>
<evidence type="ECO:0000256" key="1">
    <source>
        <dbReference type="SAM" id="Phobius"/>
    </source>
</evidence>
<sequence>MFNQNHVLTLTIVLLVGIEGFLLYRFIKTPGTGLVWVLTIYGALGLYAVIFNLVFNFIE</sequence>
<keyword evidence="1" id="KW-0472">Membrane</keyword>
<dbReference type="AlphaFoldDB" id="A0A1B3XTQ9"/>
<evidence type="ECO:0000313" key="3">
    <source>
        <dbReference type="Proteomes" id="UP000077926"/>
    </source>
</evidence>